<dbReference type="PANTHER" id="PTHR35008:SF9">
    <property type="entry name" value="CYTOCHROME C DOMAIN-CONTAINING PROTEIN"/>
    <property type="match status" value="1"/>
</dbReference>
<evidence type="ECO:0000256" key="5">
    <source>
        <dbReference type="SAM" id="MobiDB-lite"/>
    </source>
</evidence>
<dbReference type="EMBL" id="CP113162">
    <property type="protein sequence ID" value="WEF50323.1"/>
    <property type="molecule type" value="Genomic_DNA"/>
</dbReference>
<accession>A0ABY8BK54</accession>
<feature type="region of interest" description="Disordered" evidence="5">
    <location>
        <begin position="40"/>
        <end position="77"/>
    </location>
</feature>
<keyword evidence="2 4" id="KW-0479">Metal-binding</keyword>
<keyword evidence="3 4" id="KW-0408">Iron</keyword>
<sequence>MNDNQLTPSAWFAGVLALAAAGFIGYTLPKASTETTVTAAPASSPAPAKVTPVAAKPQAKASSSYAPPPESEIPKGPFGDMVRLGEAIFHDTQNNAKEFVGNDLQCSNCHIDRGRQPHSAPLGAAYLLYPAYRAKNGHVNSFQERLQGCFRFSMNGKAPAFNDKVLVALETYAYFLAKGGPTGVAVEGHGYPKLKPPEKPADYDRGAQVYAQHCAVCHGGNGEGQKSADGQTVFPALWGARSFNWGAGMGSINNAAGFIKANMPLGLGGTLSDQDAWDVATYMDSQERPQDPRFNGSVAETRKKYHDEPTSKYGIVVNGVLLGEKSTPSGTINAANPDDK</sequence>
<organism evidence="7 8">
    <name type="scientific">Afipia carboxydohydrogena</name>
    <name type="common">Pseudomonas carboxydohydrogena</name>
    <dbReference type="NCBI Taxonomy" id="290"/>
    <lineage>
        <taxon>Bacteria</taxon>
        <taxon>Pseudomonadati</taxon>
        <taxon>Pseudomonadota</taxon>
        <taxon>Alphaproteobacteria</taxon>
        <taxon>Hyphomicrobiales</taxon>
        <taxon>Nitrobacteraceae</taxon>
        <taxon>Afipia</taxon>
    </lineage>
</organism>
<keyword evidence="8" id="KW-1185">Reference proteome</keyword>
<feature type="compositionally biased region" description="Low complexity" evidence="5">
    <location>
        <begin position="40"/>
        <end position="65"/>
    </location>
</feature>
<feature type="domain" description="Cytochrome c" evidence="6">
    <location>
        <begin position="201"/>
        <end position="287"/>
    </location>
</feature>
<name>A0ABY8BK54_AFICR</name>
<evidence type="ECO:0000256" key="4">
    <source>
        <dbReference type="PROSITE-ProRule" id="PRU00433"/>
    </source>
</evidence>
<dbReference type="RefSeq" id="WP_275245961.1">
    <property type="nucleotide sequence ID" value="NZ_BAABDX010000002.1"/>
</dbReference>
<dbReference type="PROSITE" id="PS51007">
    <property type="entry name" value="CYTC"/>
    <property type="match status" value="1"/>
</dbReference>
<dbReference type="Proteomes" id="UP001213907">
    <property type="component" value="Chromosome"/>
</dbReference>
<dbReference type="PANTHER" id="PTHR35008">
    <property type="entry name" value="BLL4482 PROTEIN-RELATED"/>
    <property type="match status" value="1"/>
</dbReference>
<gene>
    <name evidence="7" type="ORF">AFIC_001858</name>
</gene>
<evidence type="ECO:0000259" key="6">
    <source>
        <dbReference type="PROSITE" id="PS51007"/>
    </source>
</evidence>
<dbReference type="SUPFAM" id="SSF46626">
    <property type="entry name" value="Cytochrome c"/>
    <property type="match status" value="2"/>
</dbReference>
<keyword evidence="1 4" id="KW-0349">Heme</keyword>
<evidence type="ECO:0000313" key="8">
    <source>
        <dbReference type="Proteomes" id="UP001213907"/>
    </source>
</evidence>
<dbReference type="Pfam" id="PF13442">
    <property type="entry name" value="Cytochrome_CBB3"/>
    <property type="match status" value="1"/>
</dbReference>
<dbReference type="InterPro" id="IPR051459">
    <property type="entry name" value="Cytochrome_c-type_DH"/>
</dbReference>
<proteinExistence type="predicted"/>
<evidence type="ECO:0000256" key="3">
    <source>
        <dbReference type="ARBA" id="ARBA00023004"/>
    </source>
</evidence>
<protein>
    <submittedName>
        <fullName evidence="7">C-type cytochrome</fullName>
    </submittedName>
</protein>
<dbReference type="InterPro" id="IPR036909">
    <property type="entry name" value="Cyt_c-like_dom_sf"/>
</dbReference>
<dbReference type="Gene3D" id="1.10.760.10">
    <property type="entry name" value="Cytochrome c-like domain"/>
    <property type="match status" value="2"/>
</dbReference>
<evidence type="ECO:0000313" key="7">
    <source>
        <dbReference type="EMBL" id="WEF50323.1"/>
    </source>
</evidence>
<dbReference type="InterPro" id="IPR009056">
    <property type="entry name" value="Cyt_c-like_dom"/>
</dbReference>
<evidence type="ECO:0000256" key="1">
    <source>
        <dbReference type="ARBA" id="ARBA00022617"/>
    </source>
</evidence>
<feature type="region of interest" description="Disordered" evidence="5">
    <location>
        <begin position="285"/>
        <end position="305"/>
    </location>
</feature>
<reference evidence="7 8" key="1">
    <citation type="submission" date="2022-11" db="EMBL/GenBank/DDBJ databases">
        <authorList>
            <person name="Siebert D."/>
            <person name="Busche T."/>
            <person name="Saydam E."/>
            <person name="Kalinowski J."/>
            <person name="Ruckert C."/>
            <person name="Blombach B."/>
        </authorList>
    </citation>
    <scope>NUCLEOTIDE SEQUENCE [LARGE SCALE GENOMIC DNA]</scope>
    <source>
        <strain evidence="7 8">DSM 1083</strain>
    </source>
</reference>
<evidence type="ECO:0000256" key="2">
    <source>
        <dbReference type="ARBA" id="ARBA00022723"/>
    </source>
</evidence>